<dbReference type="AlphaFoldDB" id="A0A9X3AWD4"/>
<proteinExistence type="predicted"/>
<comment type="caution">
    <text evidence="2">The sequence shown here is derived from an EMBL/GenBank/DDBJ whole genome shotgun (WGS) entry which is preliminary data.</text>
</comment>
<organism evidence="2 3">
    <name type="scientific">Shewanella holmiensis</name>
    <dbReference type="NCBI Taxonomy" id="2952222"/>
    <lineage>
        <taxon>Bacteria</taxon>
        <taxon>Pseudomonadati</taxon>
        <taxon>Pseudomonadota</taxon>
        <taxon>Gammaproteobacteria</taxon>
        <taxon>Alteromonadales</taxon>
        <taxon>Shewanellaceae</taxon>
        <taxon>Shewanella</taxon>
    </lineage>
</organism>
<dbReference type="RefSeq" id="WP_261299556.1">
    <property type="nucleotide sequence ID" value="NZ_JAMTCD010000025.1"/>
</dbReference>
<dbReference type="SUPFAM" id="SSF53850">
    <property type="entry name" value="Periplasmic binding protein-like II"/>
    <property type="match status" value="1"/>
</dbReference>
<evidence type="ECO:0000313" key="3">
    <source>
        <dbReference type="Proteomes" id="UP001155546"/>
    </source>
</evidence>
<protein>
    <recommendedName>
        <fullName evidence="4">Solute-binding protein family 3/N-terminal domain-containing protein</fullName>
    </recommendedName>
</protein>
<reference evidence="2" key="1">
    <citation type="journal article" date="2023" name="Int. J. Syst. Evol. Microbiol.">
        <title>&lt;i&gt;Shewanella septentrionalis&lt;/i&gt; sp. nov. and &lt;i&gt;Shewanella holmiensis&lt;/i&gt; sp. nov., isolated from Baltic Sea water and sediments.</title>
        <authorList>
            <person name="Martin-Rodriguez A.J."/>
            <person name="Thorell K."/>
            <person name="Joffre E."/>
            <person name="Jensie-Markopoulos S."/>
            <person name="Moore E.R.B."/>
            <person name="Sjoling A."/>
        </authorList>
    </citation>
    <scope>NUCLEOTIDE SEQUENCE</scope>
    <source>
        <strain evidence="2">SP1S2-7</strain>
    </source>
</reference>
<gene>
    <name evidence="2" type="ORF">NE535_15720</name>
</gene>
<evidence type="ECO:0008006" key="4">
    <source>
        <dbReference type="Google" id="ProtNLM"/>
    </source>
</evidence>
<feature type="chain" id="PRO_5040980595" description="Solute-binding protein family 3/N-terminal domain-containing protein" evidence="1">
    <location>
        <begin position="22"/>
        <end position="296"/>
    </location>
</feature>
<dbReference type="Gene3D" id="3.40.190.10">
    <property type="entry name" value="Periplasmic binding protein-like II"/>
    <property type="match status" value="2"/>
</dbReference>
<keyword evidence="3" id="KW-1185">Reference proteome</keyword>
<dbReference type="Proteomes" id="UP001155546">
    <property type="component" value="Unassembled WGS sequence"/>
</dbReference>
<sequence>MIFLRLIAAFLLSMLALSIQAQDVIRIEASQSEDNVSHSFYQDLLAEVMAETEDEYGSVNIVNLDLNVSQSRGLQLLNSDMLDVFWAGTSIQREENYAAVPVPLTAGLLGIRVPVIKKHNLAVFEAINTPEQLKKLKACQGSQWPDSDILEFNGYVVERVISFNLMYSMLKQDRCDYFPRGLNEVYAELSAPMNAEFIPFEKVLLRYPLPMYFFVKRENTQLQTRIHRGLIQLIDSGKFALFLKQHPITKDIFPLERLSHARIFELVNPHLPATTPTNNAQLWWRIPVVDTGVEIQ</sequence>
<evidence type="ECO:0000256" key="1">
    <source>
        <dbReference type="SAM" id="SignalP"/>
    </source>
</evidence>
<dbReference type="EMBL" id="JAMTCD010000025">
    <property type="protein sequence ID" value="MCT7943219.1"/>
    <property type="molecule type" value="Genomic_DNA"/>
</dbReference>
<keyword evidence="1" id="KW-0732">Signal</keyword>
<evidence type="ECO:0000313" key="2">
    <source>
        <dbReference type="EMBL" id="MCT7943219.1"/>
    </source>
</evidence>
<name>A0A9X3AWD4_9GAMM</name>
<accession>A0A9X3AWD4</accession>
<feature type="signal peptide" evidence="1">
    <location>
        <begin position="1"/>
        <end position="21"/>
    </location>
</feature>